<dbReference type="Gene3D" id="3.40.50.2000">
    <property type="entry name" value="Glycogen Phosphorylase B"/>
    <property type="match status" value="1"/>
</dbReference>
<dbReference type="PANTHER" id="PTHR46401">
    <property type="entry name" value="GLYCOSYLTRANSFERASE WBBK-RELATED"/>
    <property type="match status" value="1"/>
</dbReference>
<proteinExistence type="predicted"/>
<dbReference type="EMBL" id="CP000830">
    <property type="protein sequence ID" value="ABV95311.1"/>
    <property type="molecule type" value="Genomic_DNA"/>
</dbReference>
<dbReference type="PANTHER" id="PTHR46401:SF2">
    <property type="entry name" value="GLYCOSYLTRANSFERASE WBBK-RELATED"/>
    <property type="match status" value="1"/>
</dbReference>
<dbReference type="SUPFAM" id="SSF53756">
    <property type="entry name" value="UDP-Glycosyltransferase/glycogen phosphorylase"/>
    <property type="match status" value="1"/>
</dbReference>
<sequence>MAAEGMRLNQDPLPLLLDVTRLASRIGDRRLSGVDRVEAAYLRFVLSQPDMPYGLVRSGFGYLLLDRAGLQPLCDAVADETISWGRPDLLSRLARHRSKARAGVETTLRALSIARAPRSGLGRMLRKCLPDGAHYLNVGETNFDGPVAMALRGLRRSWIDMVLHDTIPCDFPDLVTPASAARFDKRLRAMRTHADRIITATWAVQQAGCRHLGLGSEDARWCVAPFGLDLPEPDAKAPARHGLTRPYMLALGTLEPRKNITFLLEIWRQATATGSAMPDLVLCGARGWYPAKVFAALDADPLRGVHIHEINDALDPEVAGLIEGAEALLFPTVAEGFGFPPLEAIALGVPVICSDLPVLRETLGALPVYVAPGDSYAWTSKIKQGCAKPDPTAVEALLDRFTWEQHFARVFG</sequence>
<dbReference type="HOGENOM" id="CLU_009583_34_0_5"/>
<dbReference type="AlphaFoldDB" id="A8LQ71"/>
<name>A8LQ71_DINSH</name>
<dbReference type="CAZy" id="GT4">
    <property type="family name" value="Glycosyltransferase Family 4"/>
</dbReference>
<dbReference type="STRING" id="398580.Dshi_3578"/>
<dbReference type="Proteomes" id="UP000006833">
    <property type="component" value="Chromosome"/>
</dbReference>
<dbReference type="eggNOG" id="COG0438">
    <property type="taxonomic scope" value="Bacteria"/>
</dbReference>
<dbReference type="GO" id="GO:0016757">
    <property type="term" value="F:glycosyltransferase activity"/>
    <property type="evidence" value="ECO:0007669"/>
    <property type="project" value="TreeGrafter"/>
</dbReference>
<protein>
    <submittedName>
        <fullName evidence="2">Glycosyl transferase</fullName>
    </submittedName>
</protein>
<evidence type="ECO:0000313" key="3">
    <source>
        <dbReference type="Proteomes" id="UP000006833"/>
    </source>
</evidence>
<evidence type="ECO:0000313" key="2">
    <source>
        <dbReference type="EMBL" id="ABV95311.1"/>
    </source>
</evidence>
<dbReference type="Pfam" id="PF13692">
    <property type="entry name" value="Glyco_trans_1_4"/>
    <property type="match status" value="1"/>
</dbReference>
<keyword evidence="1 2" id="KW-0808">Transferase</keyword>
<dbReference type="KEGG" id="dsh:Dshi_3578"/>
<evidence type="ECO:0000256" key="1">
    <source>
        <dbReference type="ARBA" id="ARBA00022679"/>
    </source>
</evidence>
<organism evidence="2 3">
    <name type="scientific">Dinoroseobacter shibae (strain DSM 16493 / NCIMB 14021 / DFL 12)</name>
    <dbReference type="NCBI Taxonomy" id="398580"/>
    <lineage>
        <taxon>Bacteria</taxon>
        <taxon>Pseudomonadati</taxon>
        <taxon>Pseudomonadota</taxon>
        <taxon>Alphaproteobacteria</taxon>
        <taxon>Rhodobacterales</taxon>
        <taxon>Roseobacteraceae</taxon>
        <taxon>Dinoroseobacter</taxon>
    </lineage>
</organism>
<accession>A8LQ71</accession>
<reference evidence="3" key="1">
    <citation type="journal article" date="2010" name="ISME J.">
        <title>The complete genome sequence of the algal symbiont Dinoroseobacter shibae: a hitchhiker's guide to life in the sea.</title>
        <authorList>
            <person name="Wagner-Dobler I."/>
            <person name="Ballhausen B."/>
            <person name="Berger M."/>
            <person name="Brinkhoff T."/>
            <person name="Buchholz I."/>
            <person name="Bunk B."/>
            <person name="Cypionka H."/>
            <person name="Daniel R."/>
            <person name="Drepper T."/>
            <person name="Gerdts G."/>
            <person name="Hahnke S."/>
            <person name="Han C."/>
            <person name="Jahn D."/>
            <person name="Kalhoefer D."/>
            <person name="Kiss H."/>
            <person name="Klenk H.P."/>
            <person name="Kyrpides N."/>
            <person name="Liebl W."/>
            <person name="Liesegang H."/>
            <person name="Meincke L."/>
            <person name="Pati A."/>
            <person name="Petersen J."/>
            <person name="Piekarski T."/>
            <person name="Pommerenke C."/>
            <person name="Pradella S."/>
            <person name="Pukall R."/>
            <person name="Rabus R."/>
            <person name="Stackebrandt E."/>
            <person name="Thole S."/>
            <person name="Thompson L."/>
            <person name="Tielen P."/>
            <person name="Tomasch J."/>
            <person name="von Jan M."/>
            <person name="Wanphrut N."/>
            <person name="Wichels A."/>
            <person name="Zech H."/>
            <person name="Simon M."/>
        </authorList>
    </citation>
    <scope>NUCLEOTIDE SEQUENCE [LARGE SCALE GENOMIC DNA]</scope>
    <source>
        <strain evidence="3">DSM 16493 / NCIMB 14021 / DFL 12</strain>
    </source>
</reference>
<dbReference type="CDD" id="cd03809">
    <property type="entry name" value="GT4_MtfB-like"/>
    <property type="match status" value="1"/>
</dbReference>
<gene>
    <name evidence="2" type="ordered locus">Dshi_3578</name>
</gene>
<keyword evidence="3" id="KW-1185">Reference proteome</keyword>